<accession>A0ABS3Y0M6</accession>
<keyword evidence="1" id="KW-1133">Transmembrane helix</keyword>
<keyword evidence="1" id="KW-0812">Transmembrane</keyword>
<dbReference type="Proteomes" id="UP000721954">
    <property type="component" value="Unassembled WGS sequence"/>
</dbReference>
<dbReference type="EMBL" id="JAFFZM010000014">
    <property type="protein sequence ID" value="MBO8201130.1"/>
    <property type="molecule type" value="Genomic_DNA"/>
</dbReference>
<evidence type="ECO:0008006" key="4">
    <source>
        <dbReference type="Google" id="ProtNLM"/>
    </source>
</evidence>
<organism evidence="2 3">
    <name type="scientific">Streptomyces smyrnaeus</name>
    <dbReference type="NCBI Taxonomy" id="1387713"/>
    <lineage>
        <taxon>Bacteria</taxon>
        <taxon>Bacillati</taxon>
        <taxon>Actinomycetota</taxon>
        <taxon>Actinomycetes</taxon>
        <taxon>Kitasatosporales</taxon>
        <taxon>Streptomycetaceae</taxon>
        <taxon>Streptomyces</taxon>
    </lineage>
</organism>
<evidence type="ECO:0000313" key="2">
    <source>
        <dbReference type="EMBL" id="MBO8201130.1"/>
    </source>
</evidence>
<sequence length="152" mass="16044">MSDRLHGRQIMEAAEARSALARRDAVQRTGRRAHADWYARYLLGFLGYTLLLLGAAAVAGSEPAVAVALNAAGAVVGVAAMGYAGTRPVVTRDFRRFHLVFSLGWTGLYVAAVVIGSVWSGGAPLLWWPASLAVLAGWTLGAALLVRRAGAR</sequence>
<dbReference type="GeneID" id="96261467"/>
<feature type="transmembrane region" description="Helical" evidence="1">
    <location>
        <begin position="125"/>
        <end position="146"/>
    </location>
</feature>
<gene>
    <name evidence="2" type="ORF">JW613_22930</name>
</gene>
<dbReference type="RefSeq" id="WP_209212799.1">
    <property type="nucleotide sequence ID" value="NZ_JAFFZM010000014.1"/>
</dbReference>
<name>A0ABS3Y0M6_9ACTN</name>
<evidence type="ECO:0000256" key="1">
    <source>
        <dbReference type="SAM" id="Phobius"/>
    </source>
</evidence>
<keyword evidence="1" id="KW-0472">Membrane</keyword>
<evidence type="ECO:0000313" key="3">
    <source>
        <dbReference type="Proteomes" id="UP000721954"/>
    </source>
</evidence>
<reference evidence="2 3" key="1">
    <citation type="submission" date="2021-02" db="EMBL/GenBank/DDBJ databases">
        <title>Streptomyces spirodelae sp. nov., isolated from duckweed.</title>
        <authorList>
            <person name="Saimee Y."/>
            <person name="Duangmal K."/>
        </authorList>
    </citation>
    <scope>NUCLEOTIDE SEQUENCE [LARGE SCALE GENOMIC DNA]</scope>
    <source>
        <strain evidence="2 3">DSM 42105</strain>
    </source>
</reference>
<comment type="caution">
    <text evidence="2">The sequence shown here is derived from an EMBL/GenBank/DDBJ whole genome shotgun (WGS) entry which is preliminary data.</text>
</comment>
<protein>
    <recommendedName>
        <fullName evidence="4">DUF423 domain-containing protein</fullName>
    </recommendedName>
</protein>
<feature type="transmembrane region" description="Helical" evidence="1">
    <location>
        <begin position="64"/>
        <end position="85"/>
    </location>
</feature>
<feature type="transmembrane region" description="Helical" evidence="1">
    <location>
        <begin position="38"/>
        <end position="58"/>
    </location>
</feature>
<feature type="transmembrane region" description="Helical" evidence="1">
    <location>
        <begin position="97"/>
        <end position="119"/>
    </location>
</feature>
<keyword evidence="3" id="KW-1185">Reference proteome</keyword>
<proteinExistence type="predicted"/>